<dbReference type="AlphaFoldDB" id="F9G1I8"/>
<dbReference type="STRING" id="660025.F9G1I8"/>
<organism evidence="2">
    <name type="scientific">Fusarium oxysporum (strain Fo5176)</name>
    <name type="common">Fusarium vascular wilt</name>
    <dbReference type="NCBI Taxonomy" id="660025"/>
    <lineage>
        <taxon>Eukaryota</taxon>
        <taxon>Fungi</taxon>
        <taxon>Dikarya</taxon>
        <taxon>Ascomycota</taxon>
        <taxon>Pezizomycotina</taxon>
        <taxon>Sordariomycetes</taxon>
        <taxon>Hypocreomycetidae</taxon>
        <taxon>Hypocreales</taxon>
        <taxon>Nectriaceae</taxon>
        <taxon>Fusarium</taxon>
        <taxon>Fusarium oxysporum species complex</taxon>
    </lineage>
</organism>
<dbReference type="EMBL" id="AFQF01003124">
    <property type="protein sequence ID" value="EGU76988.1"/>
    <property type="molecule type" value="Genomic_DNA"/>
</dbReference>
<comment type="caution">
    <text evidence="2">The sequence shown here is derived from an EMBL/GenBank/DDBJ whole genome shotgun (WGS) entry which is preliminary data.</text>
</comment>
<evidence type="ECO:0000313" key="2">
    <source>
        <dbReference type="EMBL" id="EGU76988.1"/>
    </source>
</evidence>
<dbReference type="Pfam" id="PF06985">
    <property type="entry name" value="HET"/>
    <property type="match status" value="1"/>
</dbReference>
<protein>
    <recommendedName>
        <fullName evidence="1">Heterokaryon incompatibility domain-containing protein</fullName>
    </recommendedName>
</protein>
<proteinExistence type="predicted"/>
<dbReference type="PANTHER" id="PTHR33112">
    <property type="entry name" value="DOMAIN PROTEIN, PUTATIVE-RELATED"/>
    <property type="match status" value="1"/>
</dbReference>
<feature type="domain" description="Heterokaryon incompatibility" evidence="1">
    <location>
        <begin position="203"/>
        <end position="319"/>
    </location>
</feature>
<dbReference type="OrthoDB" id="5362512at2759"/>
<dbReference type="InterPro" id="IPR010730">
    <property type="entry name" value="HET"/>
</dbReference>
<accession>F9G1I8</accession>
<name>F9G1I8_FUSOF</name>
<sequence length="623" mass="70931">MAFTGIGLDDLDKWSRAGCSLGKYLFAQFSKGPSIHLTPELKIYVRAKTFYGLIPLKHMVSKTEVLEFEIWSPEDTDEGSAISSDPRFDNCYVFSPAHKPHGLFDGGIEFRLTTEKGKSTLDLQSRTLFTLDIEELSEKDKRVDYSKPMLADPLAQGTITSIKHWISECDREQAQTHAICSVSEPHFLPSRLIRSFMGEIPWEMVPKTIQDAASTTQKLGIHYLWVDSFCIIQDSPDDKTLEISQMTEVYTHATLTIVAKRANDAQDGFLHKRPLPSGTSTMMFRYRNGEEGTVTLSFESTLSDEFGTRLDTRGWVLQEYLLSRRLLVIGNWATEWSCRHERYSPDNVDGWSRETMKETDPFKYNEIGSEKTSDALPEDSHTLDAIAFYAAHPGSALPRPGEWPVHQTWNGLVESYTERSGQELQRHCQDLPGTLLWRNTTRQKLPRPDKWQEPSWSWVAINDQVEGNFARESPCAEVEHVHCELVSPQAPFGELREGGALLRIRGCAIDLDWRYIRPKKPKQKFGTDGSDIRYLNSGHTYVDAEVLHFLDAREPATDWAQITLLLIDPGWLSNAEGIMLKKARGGKHSRLGYFELRYNGDTKGFDSPLPSPRSWEKEVFEII</sequence>
<dbReference type="PANTHER" id="PTHR33112:SF16">
    <property type="entry name" value="HETEROKARYON INCOMPATIBILITY DOMAIN-CONTAINING PROTEIN"/>
    <property type="match status" value="1"/>
</dbReference>
<gene>
    <name evidence="2" type="ORF">FOXB_12520</name>
</gene>
<evidence type="ECO:0000259" key="1">
    <source>
        <dbReference type="Pfam" id="PF06985"/>
    </source>
</evidence>
<reference evidence="2" key="1">
    <citation type="journal article" date="2012" name="Mol. Plant Microbe Interact.">
        <title>A highly conserved effector in Fusarium oxysporum is required for full virulence on Arabidopsis.</title>
        <authorList>
            <person name="Thatcher L.F."/>
            <person name="Gardiner D.M."/>
            <person name="Kazan K."/>
            <person name="Manners J."/>
        </authorList>
    </citation>
    <scope>NUCLEOTIDE SEQUENCE [LARGE SCALE GENOMIC DNA]</scope>
    <source>
        <strain evidence="2">Fo5176</strain>
    </source>
</reference>